<feature type="signal peptide" evidence="1">
    <location>
        <begin position="1"/>
        <end position="21"/>
    </location>
</feature>
<feature type="domain" description="SH3b" evidence="2">
    <location>
        <begin position="174"/>
        <end position="230"/>
    </location>
</feature>
<dbReference type="EMBL" id="JAOWKW010000002">
    <property type="protein sequence ID" value="MCV2877789.1"/>
    <property type="molecule type" value="Genomic_DNA"/>
</dbReference>
<organism evidence="3 4">
    <name type="scientific">Sedimentimonas flavescens</name>
    <dbReference type="NCBI Taxonomy" id="2851012"/>
    <lineage>
        <taxon>Bacteria</taxon>
        <taxon>Pseudomonadati</taxon>
        <taxon>Pseudomonadota</taxon>
        <taxon>Alphaproteobacteria</taxon>
        <taxon>Rhodobacterales</taxon>
        <taxon>Rhodobacter group</taxon>
        <taxon>Sedimentimonas</taxon>
    </lineage>
</organism>
<evidence type="ECO:0000313" key="4">
    <source>
        <dbReference type="Proteomes" id="UP001526166"/>
    </source>
</evidence>
<reference evidence="3 4" key="1">
    <citation type="submission" date="2022-10" db="EMBL/GenBank/DDBJ databases">
        <title>Sinirhodobacter sp. nov., isolated from ocean surface sediments.</title>
        <authorList>
            <person name="He W."/>
            <person name="Wang L."/>
            <person name="Zhang D.-F."/>
        </authorList>
    </citation>
    <scope>NUCLEOTIDE SEQUENCE [LARGE SCALE GENOMIC DNA]</scope>
    <source>
        <strain evidence="3 4">WL0115</strain>
    </source>
</reference>
<comment type="caution">
    <text evidence="3">The sequence shown here is derived from an EMBL/GenBank/DDBJ whole genome shotgun (WGS) entry which is preliminary data.</text>
</comment>
<gene>
    <name evidence="3" type="ORF">OE699_02900</name>
</gene>
<dbReference type="Gene3D" id="2.60.120.380">
    <property type="match status" value="1"/>
</dbReference>
<dbReference type="Pfam" id="PF08239">
    <property type="entry name" value="SH3_3"/>
    <property type="match status" value="1"/>
</dbReference>
<evidence type="ECO:0000313" key="3">
    <source>
        <dbReference type="EMBL" id="MCV2877789.1"/>
    </source>
</evidence>
<proteinExistence type="predicted"/>
<feature type="chain" id="PRO_5045878606" evidence="1">
    <location>
        <begin position="22"/>
        <end position="344"/>
    </location>
</feature>
<keyword evidence="1" id="KW-0732">Signal</keyword>
<protein>
    <submittedName>
        <fullName evidence="3">SH3 domain-containing protein</fullName>
    </submittedName>
</protein>
<dbReference type="InterPro" id="IPR003646">
    <property type="entry name" value="SH3-like_bac-type"/>
</dbReference>
<dbReference type="Gene3D" id="2.30.30.40">
    <property type="entry name" value="SH3 Domains"/>
    <property type="match status" value="1"/>
</dbReference>
<evidence type="ECO:0000256" key="1">
    <source>
        <dbReference type="SAM" id="SignalP"/>
    </source>
</evidence>
<evidence type="ECO:0000259" key="2">
    <source>
        <dbReference type="Pfam" id="PF08239"/>
    </source>
</evidence>
<dbReference type="Proteomes" id="UP001526166">
    <property type="component" value="Unassembled WGS sequence"/>
</dbReference>
<dbReference type="RefSeq" id="WP_263847054.1">
    <property type="nucleotide sequence ID" value="NZ_JAOWKW010000002.1"/>
</dbReference>
<sequence>MKLKIAALLCALLAAASGAQAQDQIREESVAFPAGQTGTRLSGTITGYDAVSYMIGAEAGQRMVLGLDASNNQTFFTVFGPGQAPGGAGLAASDLTGPMVPEINRFDATLDTSGYYRVLVYQMRNAARQGLSASYTLDIAVTGTTGAIVEGDFADGLAGGPDYYAVRTAMPGGSLNIRQSASAGAEILGQAANGAQLRNLGCRMAEGRRWCRVATLSDPGLEGWAAGEFLIEGSGPTEPDMTPLPAEQDAMVPGTAFHATGPLPCQRDGMAAECTFGVIRAGNGNGRVVISWPDGSSREITFAGGLPTASNADAPMIVTRESDRTILTIGPEFYDIRDAVIWGG</sequence>
<keyword evidence="4" id="KW-1185">Reference proteome</keyword>
<name>A0ABT2ZVK8_9RHOB</name>
<accession>A0ABT2ZVK8</accession>